<dbReference type="PANTHER" id="PTHR31213">
    <property type="entry name" value="OS08G0374000 PROTEIN-RELATED"/>
    <property type="match status" value="1"/>
</dbReference>
<sequence>MNHSSLPPLLSHSCNTSVVAMPHSSPKPSPPLHRIGGKPVLGAGASAAAGVPVRCIGHGVPAVVSRHHEHAVEAHQCCSALVQHVAAPVAMVWSVVRRFDQPQTYKHFVKSCHVIDGDGDVGTLREVRIVSGLPAATSRERLEILDDERHVLSFRVVGGEHRLANYRSVTTLHPEAEGCTVVVESYVVDVPAGNTREDTRVFVDTIIRCNLQSLARTAENLAK</sequence>
<reference evidence="9" key="1">
    <citation type="submission" date="2021-05" db="UniProtKB">
        <authorList>
            <consortium name="EnsemblPlants"/>
        </authorList>
    </citation>
    <scope>IDENTIFICATION</scope>
    <source>
        <strain evidence="9">subsp. malaccensis</strain>
    </source>
</reference>
<dbReference type="GO" id="GO:0004864">
    <property type="term" value="F:protein phosphatase inhibitor activity"/>
    <property type="evidence" value="ECO:0000318"/>
    <property type="project" value="GO_Central"/>
</dbReference>
<evidence type="ECO:0000256" key="6">
    <source>
        <dbReference type="ARBA" id="ARBA00023170"/>
    </source>
</evidence>
<dbReference type="GO" id="GO:0010427">
    <property type="term" value="F:abscisic acid binding"/>
    <property type="evidence" value="ECO:0000318"/>
    <property type="project" value="GO_Central"/>
</dbReference>
<dbReference type="InterPro" id="IPR023393">
    <property type="entry name" value="START-like_dom_sf"/>
</dbReference>
<keyword evidence="8" id="KW-0650">Protein phosphatase inhibitor</keyword>
<dbReference type="InParanoid" id="A0A804LAL1"/>
<evidence type="ECO:0000256" key="7">
    <source>
        <dbReference type="ARBA" id="ARBA00023242"/>
    </source>
</evidence>
<dbReference type="GO" id="GO:0038023">
    <property type="term" value="F:signaling receptor activity"/>
    <property type="evidence" value="ECO:0000318"/>
    <property type="project" value="GO_Central"/>
</dbReference>
<evidence type="ECO:0000256" key="4">
    <source>
        <dbReference type="ARBA" id="ARBA00022490"/>
    </source>
</evidence>
<evidence type="ECO:0000256" key="8">
    <source>
        <dbReference type="ARBA" id="ARBA00023272"/>
    </source>
</evidence>
<comment type="similarity">
    <text evidence="3">Belongs to the PYR/PYL/RCAR abscisic acid intracellular receptor family.</text>
</comment>
<dbReference type="SUPFAM" id="SSF55961">
    <property type="entry name" value="Bet v1-like"/>
    <property type="match status" value="1"/>
</dbReference>
<dbReference type="GO" id="GO:0005634">
    <property type="term" value="C:nucleus"/>
    <property type="evidence" value="ECO:0000318"/>
    <property type="project" value="GO_Central"/>
</dbReference>
<dbReference type="GO" id="GO:0005737">
    <property type="term" value="C:cytoplasm"/>
    <property type="evidence" value="ECO:0000318"/>
    <property type="project" value="GO_Central"/>
</dbReference>
<dbReference type="SMR" id="A0A804LAL1"/>
<evidence type="ECO:0000256" key="1">
    <source>
        <dbReference type="ARBA" id="ARBA00004123"/>
    </source>
</evidence>
<evidence type="ECO:0000313" key="9">
    <source>
        <dbReference type="EnsemblPlants" id="Ma11_p22080.1"/>
    </source>
</evidence>
<dbReference type="PANTHER" id="PTHR31213:SF138">
    <property type="entry name" value="ABSCISIC ACID RECEPTOR PYL6"/>
    <property type="match status" value="1"/>
</dbReference>
<dbReference type="OMA" id="IMDEDHH"/>
<protein>
    <submittedName>
        <fullName evidence="9">Uncharacterized protein</fullName>
    </submittedName>
</protein>
<keyword evidence="4" id="KW-0963">Cytoplasm</keyword>
<keyword evidence="6" id="KW-0675">Receptor</keyword>
<dbReference type="GO" id="GO:0009738">
    <property type="term" value="P:abscisic acid-activated signaling pathway"/>
    <property type="evidence" value="ECO:0000318"/>
    <property type="project" value="GO_Central"/>
</dbReference>
<evidence type="ECO:0000256" key="3">
    <source>
        <dbReference type="ARBA" id="ARBA00008594"/>
    </source>
</evidence>
<dbReference type="Gene3D" id="3.30.530.20">
    <property type="match status" value="1"/>
</dbReference>
<comment type="subcellular location">
    <subcellularLocation>
        <location evidence="2">Cytoplasm</location>
    </subcellularLocation>
    <subcellularLocation>
        <location evidence="1">Nucleus</location>
    </subcellularLocation>
</comment>
<proteinExistence type="inferred from homology"/>
<evidence type="ECO:0000313" key="10">
    <source>
        <dbReference type="Proteomes" id="UP000012960"/>
    </source>
</evidence>
<keyword evidence="10" id="KW-1185">Reference proteome</keyword>
<dbReference type="CDD" id="cd07821">
    <property type="entry name" value="PYR_PYL_RCAR_like"/>
    <property type="match status" value="1"/>
</dbReference>
<dbReference type="InterPro" id="IPR019587">
    <property type="entry name" value="Polyketide_cyclase/dehydratase"/>
</dbReference>
<dbReference type="FunCoup" id="A0A804LAL1">
    <property type="interactions" value="658"/>
</dbReference>
<dbReference type="EnsemblPlants" id="Ma11_t22080.1">
    <property type="protein sequence ID" value="Ma11_p22080.1"/>
    <property type="gene ID" value="Ma11_g22080"/>
</dbReference>
<accession>A0A804LAL1</accession>
<dbReference type="Pfam" id="PF10604">
    <property type="entry name" value="Polyketide_cyc2"/>
    <property type="match status" value="1"/>
</dbReference>
<dbReference type="Gramene" id="Ma11_t22080.1">
    <property type="protein sequence ID" value="Ma11_p22080.1"/>
    <property type="gene ID" value="Ma11_g22080"/>
</dbReference>
<dbReference type="AlphaFoldDB" id="A0A804LAL1"/>
<evidence type="ECO:0000256" key="2">
    <source>
        <dbReference type="ARBA" id="ARBA00004496"/>
    </source>
</evidence>
<keyword evidence="7" id="KW-0539">Nucleus</keyword>
<dbReference type="OrthoDB" id="4436220at2759"/>
<name>A0A804LAL1_MUSAM</name>
<dbReference type="Proteomes" id="UP000012960">
    <property type="component" value="Unplaced"/>
</dbReference>
<dbReference type="FunFam" id="3.30.530.20:FF:000021">
    <property type="entry name" value="Abscisic acid receptor PYL5"/>
    <property type="match status" value="1"/>
</dbReference>
<keyword evidence="5" id="KW-0938">Abscisic acid signaling pathway</keyword>
<evidence type="ECO:0000256" key="5">
    <source>
        <dbReference type="ARBA" id="ARBA00022682"/>
    </source>
</evidence>
<organism evidence="9 10">
    <name type="scientific">Musa acuminata subsp. malaccensis</name>
    <name type="common">Wild banana</name>
    <name type="synonym">Musa malaccensis</name>
    <dbReference type="NCBI Taxonomy" id="214687"/>
    <lineage>
        <taxon>Eukaryota</taxon>
        <taxon>Viridiplantae</taxon>
        <taxon>Streptophyta</taxon>
        <taxon>Embryophyta</taxon>
        <taxon>Tracheophyta</taxon>
        <taxon>Spermatophyta</taxon>
        <taxon>Magnoliopsida</taxon>
        <taxon>Liliopsida</taxon>
        <taxon>Zingiberales</taxon>
        <taxon>Musaceae</taxon>
        <taxon>Musa</taxon>
    </lineage>
</organism>
<dbReference type="InterPro" id="IPR050279">
    <property type="entry name" value="Plant_def-hormone_signal"/>
</dbReference>